<reference evidence="3 5" key="1">
    <citation type="journal article" date="2019" name="Sci. Rep.">
        <title>Comparative genomics of chytrid fungi reveal insights into the obligate biotrophic and pathogenic lifestyle of Synchytrium endobioticum.</title>
        <authorList>
            <person name="van de Vossenberg B.T.L.H."/>
            <person name="Warris S."/>
            <person name="Nguyen H.D.T."/>
            <person name="van Gent-Pelzer M.P.E."/>
            <person name="Joly D.L."/>
            <person name="van de Geest H.C."/>
            <person name="Bonants P.J.M."/>
            <person name="Smith D.S."/>
            <person name="Levesque C.A."/>
            <person name="van der Lee T.A.J."/>
        </authorList>
    </citation>
    <scope>NUCLEOTIDE SEQUENCE [LARGE SCALE GENOMIC DNA]</scope>
    <source>
        <strain evidence="3 5">LEV6574</strain>
    </source>
</reference>
<dbReference type="GO" id="GO:0003723">
    <property type="term" value="F:RNA binding"/>
    <property type="evidence" value="ECO:0007669"/>
    <property type="project" value="TreeGrafter"/>
</dbReference>
<proteinExistence type="predicted"/>
<dbReference type="PANTHER" id="PTHR11864">
    <property type="entry name" value="PRE-MRNA-PROCESSING PROTEIN PRP40"/>
    <property type="match status" value="1"/>
</dbReference>
<evidence type="ECO:0000313" key="3">
    <source>
        <dbReference type="EMBL" id="TPX38865.1"/>
    </source>
</evidence>
<dbReference type="AlphaFoldDB" id="A0A507CLB5"/>
<feature type="region of interest" description="Disordered" evidence="1">
    <location>
        <begin position="109"/>
        <end position="151"/>
    </location>
</feature>
<protein>
    <recommendedName>
        <fullName evidence="2">FF domain-containing protein</fullName>
    </recommendedName>
</protein>
<dbReference type="Pfam" id="PF01846">
    <property type="entry name" value="FF"/>
    <property type="match status" value="1"/>
</dbReference>
<dbReference type="InterPro" id="IPR036517">
    <property type="entry name" value="FF_domain_sf"/>
</dbReference>
<evidence type="ECO:0000313" key="5">
    <source>
        <dbReference type="Proteomes" id="UP000320475"/>
    </source>
</evidence>
<dbReference type="InterPro" id="IPR039726">
    <property type="entry name" value="Prp40-like"/>
</dbReference>
<dbReference type="OrthoDB" id="187617at2759"/>
<accession>A0A507CLB5</accession>
<dbReference type="PANTHER" id="PTHR11864:SF0">
    <property type="entry name" value="PRP40 PRE-MRNA PROCESSING FACTOR 40 HOMOLOG A (YEAST)"/>
    <property type="match status" value="1"/>
</dbReference>
<dbReference type="GO" id="GO:0071004">
    <property type="term" value="C:U2-type prespliceosome"/>
    <property type="evidence" value="ECO:0007669"/>
    <property type="project" value="TreeGrafter"/>
</dbReference>
<dbReference type="GO" id="GO:0005685">
    <property type="term" value="C:U1 snRNP"/>
    <property type="evidence" value="ECO:0007669"/>
    <property type="project" value="TreeGrafter"/>
</dbReference>
<evidence type="ECO:0000259" key="2">
    <source>
        <dbReference type="Pfam" id="PF01846"/>
    </source>
</evidence>
<dbReference type="SUPFAM" id="SSF81698">
    <property type="entry name" value="FF domain"/>
    <property type="match status" value="1"/>
</dbReference>
<dbReference type="Pfam" id="PF25432">
    <property type="entry name" value="FF_PRPF40A"/>
    <property type="match status" value="1"/>
</dbReference>
<dbReference type="EMBL" id="QEAM01000167">
    <property type="protein sequence ID" value="TPX44811.1"/>
    <property type="molecule type" value="Genomic_DNA"/>
</dbReference>
<dbReference type="GO" id="GO:0045292">
    <property type="term" value="P:mRNA cis splicing, via spliceosome"/>
    <property type="evidence" value="ECO:0007669"/>
    <property type="project" value="InterPro"/>
</dbReference>
<dbReference type="Gene3D" id="1.10.10.440">
    <property type="entry name" value="FF domain"/>
    <property type="match status" value="1"/>
</dbReference>
<sequence length="151" mass="17898">MVRDGKISPWSMWKDIYPIVKDDPRYTSMLGQGGSTPLELFFEVIFDLDMRYKRERKAVLDFLKELRAEVGPDTTYQMFVDQVTRVGNIEQIDPVVLRAAFEKLSLKAKREHRERRAGSVKEREHREGKDKEHRDGDGDRDREKDRSKDRR</sequence>
<name>A0A507CLB5_9FUNG</name>
<gene>
    <name evidence="4" type="ORF">SeLEV6574_g04274</name>
    <name evidence="3" type="ORF">SeLEV6574_g07560</name>
</gene>
<evidence type="ECO:0000256" key="1">
    <source>
        <dbReference type="SAM" id="MobiDB-lite"/>
    </source>
</evidence>
<dbReference type="InterPro" id="IPR002713">
    <property type="entry name" value="FF_domain"/>
</dbReference>
<feature type="compositionally biased region" description="Basic and acidic residues" evidence="1">
    <location>
        <begin position="114"/>
        <end position="151"/>
    </location>
</feature>
<evidence type="ECO:0000313" key="4">
    <source>
        <dbReference type="EMBL" id="TPX44811.1"/>
    </source>
</evidence>
<comment type="caution">
    <text evidence="3">The sequence shown here is derived from an EMBL/GenBank/DDBJ whole genome shotgun (WGS) entry which is preliminary data.</text>
</comment>
<dbReference type="VEuPathDB" id="FungiDB:SeMB42_g06742"/>
<dbReference type="Proteomes" id="UP000320475">
    <property type="component" value="Unassembled WGS sequence"/>
</dbReference>
<dbReference type="EMBL" id="QEAM01000554">
    <property type="protein sequence ID" value="TPX38865.1"/>
    <property type="molecule type" value="Genomic_DNA"/>
</dbReference>
<feature type="domain" description="FF" evidence="2">
    <location>
        <begin position="5"/>
        <end position="43"/>
    </location>
</feature>
<organism evidence="3 5">
    <name type="scientific">Synchytrium endobioticum</name>
    <dbReference type="NCBI Taxonomy" id="286115"/>
    <lineage>
        <taxon>Eukaryota</taxon>
        <taxon>Fungi</taxon>
        <taxon>Fungi incertae sedis</taxon>
        <taxon>Chytridiomycota</taxon>
        <taxon>Chytridiomycota incertae sedis</taxon>
        <taxon>Chytridiomycetes</taxon>
        <taxon>Synchytriales</taxon>
        <taxon>Synchytriaceae</taxon>
        <taxon>Synchytrium</taxon>
    </lineage>
</organism>